<evidence type="ECO:0000313" key="1">
    <source>
        <dbReference type="EMBL" id="WYW18185.1"/>
    </source>
</evidence>
<keyword evidence="2" id="KW-1185">Reference proteome</keyword>
<reference evidence="1" key="1">
    <citation type="submission" date="2023-10" db="EMBL/GenBank/DDBJ databases">
        <title>Whole genome sequencing of actinobacterial strain Amycolatopsis sp. (BCA-696) identifies the underlying plant growth-promoting genes.</title>
        <authorList>
            <person name="Gandham P."/>
            <person name="Vadla N."/>
            <person name="Saji A."/>
            <person name="Srinivas V."/>
            <person name="Ruperao P."/>
            <person name="Selvanayagam S."/>
            <person name="Saxena R.K."/>
            <person name="Rathore A."/>
            <person name="Gopalakrishnan S."/>
            <person name="Thakur V."/>
        </authorList>
    </citation>
    <scope>NUCLEOTIDE SEQUENCE</scope>
    <source>
        <strain evidence="1">BCA-696</strain>
    </source>
</reference>
<dbReference type="Proteomes" id="UP001456344">
    <property type="component" value="Chromosome"/>
</dbReference>
<name>A0ACD5BKG3_9PSEU</name>
<gene>
    <name evidence="1" type="primary">hypE</name>
    <name evidence="1" type="ORF">LCL61_21820</name>
</gene>
<dbReference type="EMBL" id="CP150484">
    <property type="protein sequence ID" value="WYW18185.1"/>
    <property type="molecule type" value="Genomic_DNA"/>
</dbReference>
<evidence type="ECO:0000313" key="2">
    <source>
        <dbReference type="Proteomes" id="UP001456344"/>
    </source>
</evidence>
<accession>A0ACD5BKG3</accession>
<organism evidence="1 2">
    <name type="scientific">Amycolatopsis coloradensis</name>
    <dbReference type="NCBI Taxonomy" id="76021"/>
    <lineage>
        <taxon>Bacteria</taxon>
        <taxon>Bacillati</taxon>
        <taxon>Actinomycetota</taxon>
        <taxon>Actinomycetes</taxon>
        <taxon>Pseudonocardiales</taxon>
        <taxon>Pseudonocardiaceae</taxon>
        <taxon>Amycolatopsis</taxon>
    </lineage>
</organism>
<protein>
    <submittedName>
        <fullName evidence="1">Hydrogenase expression/formation protein HypE</fullName>
    </submittedName>
</protein>
<sequence length="351" mass="35150">MTSPAGLAGPACPMPSAETERVLLGHGSGGQLMTELLTDVITAELGTGEPLEDAAVVGVGGVDTVFTTDGFVVTPRFFPGGDIGSLAVHGTINDLAMRGAIPVALSLAYIIEEGLPIAELRRITRSAAAAAAAAGVEIATGDTKVVGRGAADGLYVTTTGIGLRPEGARPSAAGGRPGDVVVLSGPIGLHGTAILSAREGLGFEAEIASDSRPLHRLVAAMLAAGGTGVHTLRDPTRGGLASALNELASASGTGIEITEADVPVPRPVAAACELLGLDPMHVANEGCLLGLLAPESARDVLRAMRALPEGVDATVIGEVTDGPAGRVSARTLIGSTRIVDVLIGEQLPRIC</sequence>
<proteinExistence type="predicted"/>